<evidence type="ECO:0000313" key="4">
    <source>
        <dbReference type="EMBL" id="CAB4146498.1"/>
    </source>
</evidence>
<evidence type="ECO:0000313" key="5">
    <source>
        <dbReference type="EMBL" id="CAB4200065.1"/>
    </source>
</evidence>
<evidence type="ECO:0000313" key="2">
    <source>
        <dbReference type="EMBL" id="CAB4127051.1"/>
    </source>
</evidence>
<dbReference type="EMBL" id="LR797304">
    <property type="protein sequence ID" value="CAB4200065.1"/>
    <property type="molecule type" value="Genomic_DNA"/>
</dbReference>
<gene>
    <name evidence="5" type="ORF">UFOVP1357_27</name>
    <name evidence="1" type="ORF">UFOVP18_46</name>
    <name evidence="3" type="ORF">UFOVP258_39</name>
    <name evidence="4" type="ORF">UFOVP502_31</name>
    <name evidence="2" type="ORF">UFOVP82_48</name>
</gene>
<evidence type="ECO:0000313" key="1">
    <source>
        <dbReference type="EMBL" id="CAB4121670.1"/>
    </source>
</evidence>
<sequence>MGCLDLLDDLHEYQERIDDARFDLQKQVSSSIKQFVNDCLYEDFLEMIISAYINGEQVYEDVWVTKLKLTHLHRVAMFSDFKDFEKAFIEDMRYYD</sequence>
<dbReference type="EMBL" id="LR796201">
    <property type="protein sequence ID" value="CAB4127051.1"/>
    <property type="molecule type" value="Genomic_DNA"/>
</dbReference>
<dbReference type="EMBL" id="LR796149">
    <property type="protein sequence ID" value="CAB4121670.1"/>
    <property type="molecule type" value="Genomic_DNA"/>
</dbReference>
<dbReference type="EMBL" id="LR796264">
    <property type="protein sequence ID" value="CAB4132601.1"/>
    <property type="molecule type" value="Genomic_DNA"/>
</dbReference>
<name>A0A6J5MIU9_9CAUD</name>
<organism evidence="4">
    <name type="scientific">uncultured Caudovirales phage</name>
    <dbReference type="NCBI Taxonomy" id="2100421"/>
    <lineage>
        <taxon>Viruses</taxon>
        <taxon>Duplodnaviria</taxon>
        <taxon>Heunggongvirae</taxon>
        <taxon>Uroviricota</taxon>
        <taxon>Caudoviricetes</taxon>
        <taxon>Peduoviridae</taxon>
        <taxon>Maltschvirus</taxon>
        <taxon>Maltschvirus maltsch</taxon>
    </lineage>
</organism>
<evidence type="ECO:0000313" key="3">
    <source>
        <dbReference type="EMBL" id="CAB4132601.1"/>
    </source>
</evidence>
<reference evidence="4" key="1">
    <citation type="submission" date="2020-04" db="EMBL/GenBank/DDBJ databases">
        <authorList>
            <person name="Chiriac C."/>
            <person name="Salcher M."/>
            <person name="Ghai R."/>
            <person name="Kavagutti S V."/>
        </authorList>
    </citation>
    <scope>NUCLEOTIDE SEQUENCE</scope>
</reference>
<protein>
    <submittedName>
        <fullName evidence="4">Uncharacterized protein</fullName>
    </submittedName>
</protein>
<dbReference type="EMBL" id="LR796468">
    <property type="protein sequence ID" value="CAB4146498.1"/>
    <property type="molecule type" value="Genomic_DNA"/>
</dbReference>
<proteinExistence type="predicted"/>
<accession>A0A6J5MIU9</accession>